<dbReference type="InterPro" id="IPR010071">
    <property type="entry name" value="AA_adenyl_dom"/>
</dbReference>
<gene>
    <name evidence="6" type="ORF">DFQ01_10519</name>
</gene>
<dbReference type="PANTHER" id="PTHR44845:SF7">
    <property type="entry name" value="PLIPASTATIN SYNTHASE SUBUNIT D"/>
    <property type="match status" value="1"/>
</dbReference>
<evidence type="ECO:0000259" key="5">
    <source>
        <dbReference type="PROSITE" id="PS50075"/>
    </source>
</evidence>
<dbReference type="FunFam" id="3.40.50.980:FF:000001">
    <property type="entry name" value="Non-ribosomal peptide synthetase"/>
    <property type="match status" value="1"/>
</dbReference>
<evidence type="ECO:0000256" key="1">
    <source>
        <dbReference type="ARBA" id="ARBA00006432"/>
    </source>
</evidence>
<dbReference type="Gene3D" id="3.40.50.980">
    <property type="match status" value="2"/>
</dbReference>
<dbReference type="SUPFAM" id="SSF51735">
    <property type="entry name" value="NAD(P)-binding Rossmann-fold domains"/>
    <property type="match status" value="1"/>
</dbReference>
<keyword evidence="4" id="KW-0045">Antibiotic biosynthesis</keyword>
<dbReference type="NCBIfam" id="TIGR01746">
    <property type="entry name" value="Thioester-redct"/>
    <property type="match status" value="1"/>
</dbReference>
<keyword evidence="3" id="KW-0597">Phosphoprotein</keyword>
<evidence type="ECO:0000256" key="2">
    <source>
        <dbReference type="ARBA" id="ARBA00022450"/>
    </source>
</evidence>
<dbReference type="PIRSF" id="PIRSF001617">
    <property type="entry name" value="Alpha-AR"/>
    <property type="match status" value="1"/>
</dbReference>
<sequence length="1239" mass="138301">MVKNTALGPKTDDVRDQELPILQLPMDGARQLRAYEFASINVELRRDLLASYSGNVCDEQRRNAFFLAIYASLLYRFSGGETDIAIGTSMPDKGELLILISLDKERTFEVIFEKVLKQLSKTEHQYGNVVVDNGFIVDGEPDAYNEQLLSWMLSCGHQEVSLQVRYDTSMFKEATIRRYLDAFRTIAEAAYMDETVNIETIDLLSADEYALYGKLNDTDLDYPEDLTVHQFVENVVEQYSDRLAISSSEGSYTYRALNEQANRVAHMLLSKGIRKGDFVTIFMERSTDTIISLLGILKAGGAYVPVDPEYPEDRVSYILEDTRAGYILTKHSHLEQAKQMGAKLGTVKHVIAVDSDLSVYSDSNPEQNITPDDLAYVIYTSGSTGKPKGALLAHKGVVNLGVFSKKEFEITEQDTVAQFASFSFDASVSELICALFSGAHLYLLSAEERVSVEDFASVVERMKVTFVPFVPTVFFNQIASVLSDEGFYKLRRVRTIMTAGEALYGEQVRVFQKKTAGRINVYNLYGPTECTVGTTYYRIPQVKDELTHIPIGYPNSNYKVYVVNEGMQLCPVNVPGEMLIESVGLSKGYLGKPEKTAEVFITSPFDPEKMVYKSGDIVKLLENGTLEYVTRRDTQVKIRGHRIEIGAVEDVMAKYPNIQEAAVVAVKEPSGQLQLVGYYTSKDGSRLSSSELRVFLQERLPAYYVPKWLSRLDRMPLSPTGKVDRKKLAAYELSSIEEEQALVDPSKQPHTEVQKLIAHAWKEVLGKEAASIEDDFFQIGGDSLSAIQVLVSLKPHYPALETQHLYQYKTIEQLAGWMERLSQLGQAASEVAAARDGSIKLLREYPRMIGPGHSDEDNSEPTCILLTGATGYLGSHILYELLKKSRARIIALVRSSQDQPAGDRLWDVMRTYFGDSLLFVMNERVHVVEGDLEVSGLGLSAQDKDMLHSQMDTVVHAAADVRHLGDEEQIFKTNVDATRHLLELAQSKPGVRFHHISTIGVPEQLALDGKWDSVELSGEMDAGLQVDNVYTNSKLEAEKLVIAAASQGLSVSIYRPGNIACHSLSGKFQTNIESNAFYRMIKGMLLLGKAPKVDCYIDVTPVDYASSTITDLMLKREAIGRVFHICNPNPITYMELIEMINKCGYGVETMEFGKYVQWLFDPAITKSKEALELAMAQLEGEGARDSEFLYDCEMTSAFLAPTSLRCAYTDLSFVDKLMAYASYIGYFPPPQQVAQTALL</sequence>
<dbReference type="InterPro" id="IPR036291">
    <property type="entry name" value="NAD(P)-bd_dom_sf"/>
</dbReference>
<reference evidence="6 7" key="1">
    <citation type="submission" date="2018-05" db="EMBL/GenBank/DDBJ databases">
        <title>Genomic Encyclopedia of Type Strains, Phase III (KMG-III): the genomes of soil and plant-associated and newly described type strains.</title>
        <authorList>
            <person name="Whitman W."/>
        </authorList>
    </citation>
    <scope>NUCLEOTIDE SEQUENCE [LARGE SCALE GENOMIC DNA]</scope>
    <source>
        <strain evidence="6 7">CECT 5696</strain>
    </source>
</reference>
<protein>
    <submittedName>
        <fullName evidence="6">Amino acid adenylation domain-containing protein/thioester reductase-like protein</fullName>
    </submittedName>
</protein>
<dbReference type="Gene3D" id="3.40.50.720">
    <property type="entry name" value="NAD(P)-binding Rossmann-like Domain"/>
    <property type="match status" value="1"/>
</dbReference>
<dbReference type="Pfam" id="PF00550">
    <property type="entry name" value="PP-binding"/>
    <property type="match status" value="1"/>
</dbReference>
<evidence type="ECO:0000313" key="6">
    <source>
        <dbReference type="EMBL" id="PWW05036.1"/>
    </source>
</evidence>
<dbReference type="Gene3D" id="3.30.300.30">
    <property type="match status" value="1"/>
</dbReference>
<dbReference type="RefSeq" id="WP_245946591.1">
    <property type="nucleotide sequence ID" value="NZ_CP054613.1"/>
</dbReference>
<feature type="domain" description="Carrier" evidence="5">
    <location>
        <begin position="748"/>
        <end position="822"/>
    </location>
</feature>
<comment type="similarity">
    <text evidence="1">Belongs to the ATP-dependent AMP-binding enzyme family.</text>
</comment>
<dbReference type="PROSITE" id="PS00012">
    <property type="entry name" value="PHOSPHOPANTETHEINE"/>
    <property type="match status" value="1"/>
</dbReference>
<dbReference type="Proteomes" id="UP000246635">
    <property type="component" value="Unassembled WGS sequence"/>
</dbReference>
<dbReference type="InterPro" id="IPR025110">
    <property type="entry name" value="AMP-bd_C"/>
</dbReference>
<dbReference type="Pfam" id="PF00501">
    <property type="entry name" value="AMP-binding"/>
    <property type="match status" value="1"/>
</dbReference>
<evidence type="ECO:0000256" key="3">
    <source>
        <dbReference type="ARBA" id="ARBA00022553"/>
    </source>
</evidence>
<name>A0A2V2YWA5_9BACL</name>
<dbReference type="InterPro" id="IPR020845">
    <property type="entry name" value="AMP-binding_CS"/>
</dbReference>
<dbReference type="InterPro" id="IPR045851">
    <property type="entry name" value="AMP-bd_C_sf"/>
</dbReference>
<dbReference type="Gene3D" id="2.30.38.10">
    <property type="entry name" value="Luciferase, Domain 3"/>
    <property type="match status" value="1"/>
</dbReference>
<dbReference type="Gene3D" id="1.10.1200.10">
    <property type="entry name" value="ACP-like"/>
    <property type="match status" value="1"/>
</dbReference>
<dbReference type="SUPFAM" id="SSF47336">
    <property type="entry name" value="ACP-like"/>
    <property type="match status" value="1"/>
</dbReference>
<dbReference type="CDD" id="cd05235">
    <property type="entry name" value="SDR_e1"/>
    <property type="match status" value="1"/>
</dbReference>
<evidence type="ECO:0000313" key="7">
    <source>
        <dbReference type="Proteomes" id="UP000246635"/>
    </source>
</evidence>
<dbReference type="AlphaFoldDB" id="A0A2V2YWA5"/>
<keyword evidence="7" id="KW-1185">Reference proteome</keyword>
<dbReference type="SUPFAM" id="SSF52777">
    <property type="entry name" value="CoA-dependent acyltransferases"/>
    <property type="match status" value="1"/>
</dbReference>
<dbReference type="PROSITE" id="PS50075">
    <property type="entry name" value="CARRIER"/>
    <property type="match status" value="1"/>
</dbReference>
<dbReference type="Pfam" id="PF13193">
    <property type="entry name" value="AMP-binding_C"/>
    <property type="match status" value="1"/>
</dbReference>
<dbReference type="FunFam" id="3.40.50.12780:FF:000012">
    <property type="entry name" value="Non-ribosomal peptide synthetase"/>
    <property type="match status" value="1"/>
</dbReference>
<dbReference type="InterPro" id="IPR010080">
    <property type="entry name" value="Thioester_reductase-like_dom"/>
</dbReference>
<dbReference type="GO" id="GO:0017000">
    <property type="term" value="P:antibiotic biosynthetic process"/>
    <property type="evidence" value="ECO:0007669"/>
    <property type="project" value="UniProtKB-KW"/>
</dbReference>
<dbReference type="InterPro" id="IPR013120">
    <property type="entry name" value="FAR_NAD-bd"/>
</dbReference>
<dbReference type="SUPFAM" id="SSF56801">
    <property type="entry name" value="Acetyl-CoA synthetase-like"/>
    <property type="match status" value="1"/>
</dbReference>
<dbReference type="InterPro" id="IPR000873">
    <property type="entry name" value="AMP-dep_synth/lig_dom"/>
</dbReference>
<dbReference type="Gene3D" id="3.30.559.30">
    <property type="entry name" value="Nonribosomal peptide synthetase, condensation domain"/>
    <property type="match status" value="1"/>
</dbReference>
<evidence type="ECO:0000256" key="4">
    <source>
        <dbReference type="ARBA" id="ARBA00023194"/>
    </source>
</evidence>
<dbReference type="PANTHER" id="PTHR44845">
    <property type="entry name" value="CARRIER DOMAIN-CONTAINING PROTEIN"/>
    <property type="match status" value="1"/>
</dbReference>
<dbReference type="NCBIfam" id="TIGR01733">
    <property type="entry name" value="AA-adenyl-dom"/>
    <property type="match status" value="1"/>
</dbReference>
<dbReference type="InterPro" id="IPR020459">
    <property type="entry name" value="AMP-binding"/>
</dbReference>
<keyword evidence="2" id="KW-0596">Phosphopantetheine</keyword>
<organism evidence="6 7">
    <name type="scientific">Paenibacillus cellulosilyticus</name>
    <dbReference type="NCBI Taxonomy" id="375489"/>
    <lineage>
        <taxon>Bacteria</taxon>
        <taxon>Bacillati</taxon>
        <taxon>Bacillota</taxon>
        <taxon>Bacilli</taxon>
        <taxon>Bacillales</taxon>
        <taxon>Paenibacillaceae</taxon>
        <taxon>Paenibacillus</taxon>
    </lineage>
</organism>
<comment type="caution">
    <text evidence="6">The sequence shown here is derived from an EMBL/GenBank/DDBJ whole genome shotgun (WGS) entry which is preliminary data.</text>
</comment>
<dbReference type="InterPro" id="IPR009081">
    <property type="entry name" value="PP-bd_ACP"/>
</dbReference>
<dbReference type="Pfam" id="PF07993">
    <property type="entry name" value="NAD_binding_4"/>
    <property type="match status" value="1"/>
</dbReference>
<dbReference type="EMBL" id="QGTQ01000005">
    <property type="protein sequence ID" value="PWW05036.1"/>
    <property type="molecule type" value="Genomic_DNA"/>
</dbReference>
<dbReference type="InterPro" id="IPR006162">
    <property type="entry name" value="Ppantetheine_attach_site"/>
</dbReference>
<dbReference type="CDD" id="cd05930">
    <property type="entry name" value="A_NRPS"/>
    <property type="match status" value="1"/>
</dbReference>
<proteinExistence type="inferred from homology"/>
<accession>A0A2V2YWA5</accession>
<dbReference type="PROSITE" id="PS00455">
    <property type="entry name" value="AMP_BINDING"/>
    <property type="match status" value="1"/>
</dbReference>
<dbReference type="InterPro" id="IPR036736">
    <property type="entry name" value="ACP-like_sf"/>
</dbReference>
<dbReference type="PRINTS" id="PR00154">
    <property type="entry name" value="AMPBINDING"/>
</dbReference>